<dbReference type="RefSeq" id="WP_078807279.1">
    <property type="nucleotide sequence ID" value="NZ_FUXI01000013.1"/>
</dbReference>
<feature type="signal peptide" evidence="1">
    <location>
        <begin position="1"/>
        <end position="26"/>
    </location>
</feature>
<feature type="chain" id="PRO_5010541870" evidence="1">
    <location>
        <begin position="27"/>
        <end position="307"/>
    </location>
</feature>
<organism evidence="2 3">
    <name type="scientific">Pilibacter termitis</name>
    <dbReference type="NCBI Taxonomy" id="263852"/>
    <lineage>
        <taxon>Bacteria</taxon>
        <taxon>Bacillati</taxon>
        <taxon>Bacillota</taxon>
        <taxon>Bacilli</taxon>
        <taxon>Lactobacillales</taxon>
        <taxon>Enterococcaceae</taxon>
        <taxon>Pilibacter</taxon>
    </lineage>
</organism>
<dbReference type="Proteomes" id="UP000190328">
    <property type="component" value="Unassembled WGS sequence"/>
</dbReference>
<accession>A0A1T4N8F8</accession>
<sequence length="307" mass="33638">MNFHFKQKVKKATVLSALLLAGFAQARNVSSETLDIQYLSPTVHYESHTQGYTGFADISRMYIDGKLGWCIEPETPAHAGAGYSSTPSYNHKMNLITAMASDLGAETNNEIFVGALKMLHGEINWTWDKLTGMTMATADSAIGRINTKITEWNTKPSFDGQTITVKYGDSITLTDTNNVLSEYSNMKVNSANVIYSISGNKITITPKDATKASGILGFQRPKRYGSPLVWDKPSSQKIITQGDPFSLPFNINIKVTLQGDAEILKLDKVTRKPVAGVSYKVDFSDGTPSRTVTTGKIPCFIAGFRLE</sequence>
<dbReference type="EMBL" id="FUXI01000013">
    <property type="protein sequence ID" value="SJZ75491.1"/>
    <property type="molecule type" value="Genomic_DNA"/>
</dbReference>
<dbReference type="STRING" id="263852.SAMN02745116_01344"/>
<evidence type="ECO:0000313" key="3">
    <source>
        <dbReference type="Proteomes" id="UP000190328"/>
    </source>
</evidence>
<proteinExistence type="predicted"/>
<gene>
    <name evidence="2" type="ORF">SAMN02745116_01344</name>
</gene>
<keyword evidence="3" id="KW-1185">Reference proteome</keyword>
<dbReference type="OrthoDB" id="2216808at2"/>
<evidence type="ECO:0000256" key="1">
    <source>
        <dbReference type="SAM" id="SignalP"/>
    </source>
</evidence>
<keyword evidence="1" id="KW-0732">Signal</keyword>
<reference evidence="2 3" key="1">
    <citation type="submission" date="2017-02" db="EMBL/GenBank/DDBJ databases">
        <authorList>
            <person name="Peterson S.W."/>
        </authorList>
    </citation>
    <scope>NUCLEOTIDE SEQUENCE [LARGE SCALE GENOMIC DNA]</scope>
    <source>
        <strain evidence="2 3">ATCC BAA-1030</strain>
    </source>
</reference>
<evidence type="ECO:0000313" key="2">
    <source>
        <dbReference type="EMBL" id="SJZ75491.1"/>
    </source>
</evidence>
<protein>
    <submittedName>
        <fullName evidence="2">Uncharacterized protein</fullName>
    </submittedName>
</protein>
<name>A0A1T4N8F8_9ENTE</name>
<dbReference type="AlphaFoldDB" id="A0A1T4N8F8"/>